<evidence type="ECO:0000313" key="2">
    <source>
        <dbReference type="EMBL" id="CAL5032094.1"/>
    </source>
</evidence>
<feature type="domain" description="F-box" evidence="1">
    <location>
        <begin position="9"/>
        <end position="46"/>
    </location>
</feature>
<dbReference type="Pfam" id="PF12937">
    <property type="entry name" value="F-box-like"/>
    <property type="match status" value="1"/>
</dbReference>
<evidence type="ECO:0000313" key="3">
    <source>
        <dbReference type="Proteomes" id="UP001497457"/>
    </source>
</evidence>
<name>A0ABC9D6A3_9POAL</name>
<proteinExistence type="predicted"/>
<keyword evidence="3" id="KW-1185">Reference proteome</keyword>
<dbReference type="InterPro" id="IPR001810">
    <property type="entry name" value="F-box_dom"/>
</dbReference>
<accession>A0ABC9D6A3</accession>
<protein>
    <recommendedName>
        <fullName evidence="1">F-box domain-containing protein</fullName>
    </recommendedName>
</protein>
<reference evidence="2" key="1">
    <citation type="submission" date="2024-10" db="EMBL/GenBank/DDBJ databases">
        <authorList>
            <person name="Ryan C."/>
        </authorList>
    </citation>
    <scope>NUCLEOTIDE SEQUENCE [LARGE SCALE GENOMIC DNA]</scope>
</reference>
<organism evidence="2 3">
    <name type="scientific">Urochloa decumbens</name>
    <dbReference type="NCBI Taxonomy" id="240449"/>
    <lineage>
        <taxon>Eukaryota</taxon>
        <taxon>Viridiplantae</taxon>
        <taxon>Streptophyta</taxon>
        <taxon>Embryophyta</taxon>
        <taxon>Tracheophyta</taxon>
        <taxon>Spermatophyta</taxon>
        <taxon>Magnoliopsida</taxon>
        <taxon>Liliopsida</taxon>
        <taxon>Poales</taxon>
        <taxon>Poaceae</taxon>
        <taxon>PACMAD clade</taxon>
        <taxon>Panicoideae</taxon>
        <taxon>Panicodae</taxon>
        <taxon>Paniceae</taxon>
        <taxon>Melinidinae</taxon>
        <taxon>Urochloa</taxon>
    </lineage>
</organism>
<gene>
    <name evidence="2" type="ORF">URODEC1_LOCUS82089</name>
</gene>
<dbReference type="InterPro" id="IPR036047">
    <property type="entry name" value="F-box-like_dom_sf"/>
</dbReference>
<evidence type="ECO:0000259" key="1">
    <source>
        <dbReference type="Pfam" id="PF12937"/>
    </source>
</evidence>
<sequence length="403" mass="43357">MAPPGRPPPDDLIPDILVHLAPDDPAGIIRAAAVCKSWRRILADPAFAARYRALHPSPPVLGFLHRPVGLRVARFVPTPATSFRPSPSAVQRSRHPLDCRHGRALFYDYDFHSTAGFVVWDPVTGDHHNVPEASDPWTQLAVLCGCASAGCGNHRACGGGGAFIVAVAGVEDTGDGYSDFHASLYSSDTGRWSMDLYIHLGHKARCGLVEDRPAALVGDSLYFVTESGGLLRYRYGLVHRLGNEGFLRPGGYREADVLSVVEPPPPGKKRFGNVFAMAAEDGGIGLASLYKNSGRLYLWGREATAGGRWVQRRVIDLREMLPVGNNPSRRPRLSGVAEDGSAIFVSTDDGVFTVGLTGSSSSQARKVSEVGNVDVLYPFMSFYTESLLLKLASGEIAVPVGDH</sequence>
<dbReference type="PANTHER" id="PTHR32133:SF409">
    <property type="entry name" value="F-BOX DOMAIN-CONTAINING PROTEIN"/>
    <property type="match status" value="1"/>
</dbReference>
<dbReference type="AlphaFoldDB" id="A0ABC9D6A3"/>
<dbReference type="Proteomes" id="UP001497457">
    <property type="component" value="Chromosome 31b"/>
</dbReference>
<dbReference type="PANTHER" id="PTHR32133">
    <property type="entry name" value="OS07G0120400 PROTEIN"/>
    <property type="match status" value="1"/>
</dbReference>
<dbReference type="SUPFAM" id="SSF81383">
    <property type="entry name" value="F-box domain"/>
    <property type="match status" value="1"/>
</dbReference>
<dbReference type="Gene3D" id="1.20.1280.50">
    <property type="match status" value="1"/>
</dbReference>
<dbReference type="EMBL" id="OZ075141">
    <property type="protein sequence ID" value="CAL5032094.1"/>
    <property type="molecule type" value="Genomic_DNA"/>
</dbReference>